<evidence type="ECO:0000313" key="1">
    <source>
        <dbReference type="EMBL" id="PEN93845.1"/>
    </source>
</evidence>
<evidence type="ECO:0000313" key="2">
    <source>
        <dbReference type="Proteomes" id="UP000220691"/>
    </source>
</evidence>
<organism evidence="1 2">
    <name type="scientific">Bacillus cereus</name>
    <dbReference type="NCBI Taxonomy" id="1396"/>
    <lineage>
        <taxon>Bacteria</taxon>
        <taxon>Bacillati</taxon>
        <taxon>Bacillota</taxon>
        <taxon>Bacilli</taxon>
        <taxon>Bacillales</taxon>
        <taxon>Bacillaceae</taxon>
        <taxon>Bacillus</taxon>
        <taxon>Bacillus cereus group</taxon>
    </lineage>
</organism>
<dbReference type="EMBL" id="NUAN01000114">
    <property type="protein sequence ID" value="PEN93845.1"/>
    <property type="molecule type" value="Genomic_DNA"/>
</dbReference>
<reference evidence="1 2" key="1">
    <citation type="submission" date="2017-09" db="EMBL/GenBank/DDBJ databases">
        <title>Large-scale bioinformatics analysis of Bacillus genomes uncovers conserved roles of natural products in bacterial physiology.</title>
        <authorList>
            <consortium name="Agbiome Team Llc"/>
            <person name="Bleich R.M."/>
            <person name="Kirk G.J."/>
            <person name="Santa Maria K.C."/>
            <person name="Allen S.E."/>
            <person name="Farag S."/>
            <person name="Shank E.A."/>
            <person name="Bowers A."/>
        </authorList>
    </citation>
    <scope>NUCLEOTIDE SEQUENCE [LARGE SCALE GENOMIC DNA]</scope>
    <source>
        <strain evidence="1 2">AFS027647</strain>
    </source>
</reference>
<dbReference type="Proteomes" id="UP000220691">
    <property type="component" value="Unassembled WGS sequence"/>
</dbReference>
<gene>
    <name evidence="1" type="ORF">CN553_18190</name>
</gene>
<name>A0A9X6YL85_BACCE</name>
<proteinExistence type="predicted"/>
<sequence length="170" mass="20799">MKSRDKVILKDLHCFRCLPRDDIIYLHFQGLKKAVTCCNTVMKRLRRDGSVDAYKQLLQYEKLKLFKVEPKYSKTYMEPDVFTIWRQSPFFIEVQNSVYSKKVMQEKVNRYEFYFHSLEWQQEPWQPKKSKYFPSLFILTDKQYDIYSPNFCIFQTRLIHDFMNQMVVKV</sequence>
<protein>
    <submittedName>
        <fullName evidence="1">Uncharacterized protein</fullName>
    </submittedName>
</protein>
<accession>A0A9X6YL85</accession>
<comment type="caution">
    <text evidence="1">The sequence shown here is derived from an EMBL/GenBank/DDBJ whole genome shotgun (WGS) entry which is preliminary data.</text>
</comment>
<dbReference type="AlphaFoldDB" id="A0A9X6YL85"/>
<dbReference type="RefSeq" id="WP_098127105.1">
    <property type="nucleotide sequence ID" value="NZ_NUAN01000114.1"/>
</dbReference>